<dbReference type="HOGENOM" id="CLU_896182_0_0_10"/>
<dbReference type="KEGG" id="rbc:BN938_1759"/>
<proteinExistence type="predicted"/>
<evidence type="ECO:0000313" key="2">
    <source>
        <dbReference type="Proteomes" id="UP000027616"/>
    </source>
</evidence>
<keyword evidence="2" id="KW-1185">Reference proteome</keyword>
<dbReference type="STRING" id="1433126.BN938_1759"/>
<reference evidence="1 2" key="1">
    <citation type="journal article" date="2015" name="Genome Announc.">
        <title>Complete Genome Sequence of the Novel Leech Symbiont Mucinivorans hirudinis M3T.</title>
        <authorList>
            <person name="Nelson M.C."/>
            <person name="Bomar L."/>
            <person name="Graf J."/>
        </authorList>
    </citation>
    <scope>NUCLEOTIDE SEQUENCE [LARGE SCALE GENOMIC DNA]</scope>
    <source>
        <strain evidence="2">M3</strain>
    </source>
</reference>
<name>A0A060RDJ3_9BACT</name>
<protein>
    <submittedName>
        <fullName evidence="1">Uncharacterized protein</fullName>
    </submittedName>
</protein>
<dbReference type="Proteomes" id="UP000027616">
    <property type="component" value="Chromosome I"/>
</dbReference>
<evidence type="ECO:0000313" key="1">
    <source>
        <dbReference type="EMBL" id="CDN31839.1"/>
    </source>
</evidence>
<sequence length="298" mass="33433">MALHIYGSVEGILDLLATNENLSLDSDLRSGDELNYTEGYLINKEVSAYYDTHGITPASGEMHVYPKSFTLPKCVEVYTSNTEISVGFSCSGSGNIEVDWGDNSPGETITLTDTVQNITHIFDSSIGEKRKVTLYIQASFKTLDVSDLRPLAMYILKPLSVERFKVSDVSLPLDSLPMLRGTFRITLDSIKTEKLMPLVELKELMELNLLTFVYRQPTIDAFLVGLVQKHGNRRNCRITMKTVPSGNYAEPERDENNRYILTSGMGAIWVLTNEPAWNEGGVWEFIIDNTTYKYGTNN</sequence>
<organism evidence="1 2">
    <name type="scientific">Mucinivorans hirudinis</name>
    <dbReference type="NCBI Taxonomy" id="1433126"/>
    <lineage>
        <taxon>Bacteria</taxon>
        <taxon>Pseudomonadati</taxon>
        <taxon>Bacteroidota</taxon>
        <taxon>Bacteroidia</taxon>
        <taxon>Bacteroidales</taxon>
        <taxon>Rikenellaceae</taxon>
        <taxon>Mucinivorans</taxon>
    </lineage>
</organism>
<gene>
    <name evidence="1" type="ORF">BN938_1759</name>
</gene>
<dbReference type="AlphaFoldDB" id="A0A060RDJ3"/>
<dbReference type="EMBL" id="HG934468">
    <property type="protein sequence ID" value="CDN31839.1"/>
    <property type="molecule type" value="Genomic_DNA"/>
</dbReference>
<dbReference type="eggNOG" id="ENOG502ZCF4">
    <property type="taxonomic scope" value="Bacteria"/>
</dbReference>
<accession>A0A060RDJ3</accession>